<evidence type="ECO:0000259" key="1">
    <source>
        <dbReference type="Pfam" id="PF20803"/>
    </source>
</evidence>
<name>A0A0R2XDQ2_9BACT</name>
<organism evidence="2 3">
    <name type="scientific">Verrucomicrobia subdivision 6 bacterium BACL9 MAG-120924-bin69</name>
    <dbReference type="NCBI Taxonomy" id="1655635"/>
    <lineage>
        <taxon>Bacteria</taxon>
        <taxon>Pseudomonadati</taxon>
        <taxon>Verrucomicrobiota</taxon>
        <taxon>Verrucomicrobiia</taxon>
        <taxon>Verrucomicrobiales</taxon>
        <taxon>Verrucomicrobia subdivision 6</taxon>
    </lineage>
</organism>
<accession>A0A0R2XDQ2</accession>
<dbReference type="Proteomes" id="UP000051220">
    <property type="component" value="Unassembled WGS sequence"/>
</dbReference>
<dbReference type="PANTHER" id="PTHR30319:SF1">
    <property type="entry name" value="TRANSCRIPTIONAL REPRESSOR PAAX"/>
    <property type="match status" value="1"/>
</dbReference>
<proteinExistence type="predicted"/>
<sequence length="232" mass="26956">MGRFAARPQATSSTLNLMNALTELGLGTFRTLHGRIHGETWSRRESEPSGRWVERLRDELAPLAFQESDPLTCWDRPWDQTWRILAFDIPSRPHGRRQKLWRWLKQHRLGLLQRSLWISAKPLQEIRNLFHESANSQTLVLWEAPTPTGLHPHSIVEQAWDMADIDSRYESAIHLCQLDPTPGNIRKATFQWQKAVQADPLLPRNLYPKTFRGFRATEKLTKMWSRFSAAGS</sequence>
<evidence type="ECO:0000313" key="3">
    <source>
        <dbReference type="Proteomes" id="UP000051220"/>
    </source>
</evidence>
<dbReference type="PANTHER" id="PTHR30319">
    <property type="entry name" value="PHENYLACETIC ACID REGULATOR-RELATED TRANSCRIPTIONAL REPRESSOR"/>
    <property type="match status" value="1"/>
</dbReference>
<feature type="domain" description="Transcriptional repressor PaaX-like central Cas2-like" evidence="1">
    <location>
        <begin position="76"/>
        <end position="146"/>
    </location>
</feature>
<dbReference type="AlphaFoldDB" id="A0A0R2XDQ2"/>
<gene>
    <name evidence="2" type="ORF">ABS33_07525</name>
</gene>
<reference evidence="2 3" key="1">
    <citation type="submission" date="2015-10" db="EMBL/GenBank/DDBJ databases">
        <title>Metagenome-Assembled Genomes uncover a global brackish microbiome.</title>
        <authorList>
            <person name="Hugerth L.W."/>
            <person name="Larsson J."/>
            <person name="Alneberg J."/>
            <person name="Lindh M.V."/>
            <person name="Legrand C."/>
            <person name="Pinhassi J."/>
            <person name="Andersson A.F."/>
        </authorList>
    </citation>
    <scope>NUCLEOTIDE SEQUENCE [LARGE SCALE GENOMIC DNA]</scope>
    <source>
        <strain evidence="2">BACL9 MAG-120924-bin69</strain>
    </source>
</reference>
<dbReference type="InterPro" id="IPR048846">
    <property type="entry name" value="PaaX-like_central"/>
</dbReference>
<dbReference type="EMBL" id="LIDN01000349">
    <property type="protein sequence ID" value="KRP31947.1"/>
    <property type="molecule type" value="Genomic_DNA"/>
</dbReference>
<dbReference type="GO" id="GO:0006351">
    <property type="term" value="P:DNA-templated transcription"/>
    <property type="evidence" value="ECO:0007669"/>
    <property type="project" value="TreeGrafter"/>
</dbReference>
<dbReference type="Pfam" id="PF20803">
    <property type="entry name" value="PaaX_M"/>
    <property type="match status" value="1"/>
</dbReference>
<comment type="caution">
    <text evidence="2">The sequence shown here is derived from an EMBL/GenBank/DDBJ whole genome shotgun (WGS) entry which is preliminary data.</text>
</comment>
<dbReference type="Gene3D" id="3.30.70.2650">
    <property type="match status" value="1"/>
</dbReference>
<evidence type="ECO:0000313" key="2">
    <source>
        <dbReference type="EMBL" id="KRP31947.1"/>
    </source>
</evidence>
<protein>
    <recommendedName>
        <fullName evidence="1">Transcriptional repressor PaaX-like central Cas2-like domain-containing protein</fullName>
    </recommendedName>
</protein>